<dbReference type="Proteomes" id="UP000864563">
    <property type="component" value="Unassembled WGS sequence"/>
</dbReference>
<evidence type="ECO:0000313" key="1">
    <source>
        <dbReference type="EMBL" id="HAT1584724.1"/>
    </source>
</evidence>
<evidence type="ECO:0008006" key="2">
    <source>
        <dbReference type="Google" id="ProtNLM"/>
    </source>
</evidence>
<accession>A0A8H9TUG6</accession>
<dbReference type="InterPro" id="IPR010583">
    <property type="entry name" value="MipA"/>
</dbReference>
<reference evidence="1" key="2">
    <citation type="submission" date="2020-11" db="EMBL/GenBank/DDBJ databases">
        <authorList>
            <consortium name="NCBI Pathogen Detection Project"/>
        </authorList>
    </citation>
    <scope>NUCLEOTIDE SEQUENCE</scope>
    <source>
        <strain evidence="1">YDC697-2</strain>
    </source>
</reference>
<proteinExistence type="predicted"/>
<dbReference type="KEGG" id="cfar:CI104_15695"/>
<gene>
    <name evidence="1" type="ORF">I8Y00_001031</name>
</gene>
<reference evidence="1" key="1">
    <citation type="journal article" date="2018" name="Genome Biol.">
        <title>SKESA: strategic k-mer extension for scrupulous assemblies.</title>
        <authorList>
            <person name="Souvorov A."/>
            <person name="Agarwala R."/>
            <person name="Lipman D.J."/>
        </authorList>
    </citation>
    <scope>NUCLEOTIDE SEQUENCE</scope>
    <source>
        <strain evidence="1">YDC697-2</strain>
    </source>
</reference>
<protein>
    <recommendedName>
        <fullName evidence="2">MipA/OmpV family protein</fullName>
    </recommendedName>
</protein>
<organism evidence="1">
    <name type="scientific">Citrobacter farmeri</name>
    <dbReference type="NCBI Taxonomy" id="67824"/>
    <lineage>
        <taxon>Bacteria</taxon>
        <taxon>Pseudomonadati</taxon>
        <taxon>Pseudomonadota</taxon>
        <taxon>Gammaproteobacteria</taxon>
        <taxon>Enterobacterales</taxon>
        <taxon>Enterobacteriaceae</taxon>
        <taxon>Citrobacter</taxon>
    </lineage>
</organism>
<name>A0A8H9TUG6_9ENTR</name>
<sequence>MSPFISLNTPWPFADDWSVITSSGIIFLNKEIRNNPMIDDNLIFHVTIGLSYSF</sequence>
<comment type="caution">
    <text evidence="1">The sequence shown here is derived from an EMBL/GenBank/DDBJ whole genome shotgun (WGS) entry which is preliminary data.</text>
</comment>
<dbReference type="Pfam" id="PF06629">
    <property type="entry name" value="MipA"/>
    <property type="match status" value="1"/>
</dbReference>
<dbReference type="AlphaFoldDB" id="A0A8H9TUG6"/>
<dbReference type="EMBL" id="DACSDU010000003">
    <property type="protein sequence ID" value="HAT1584724.1"/>
    <property type="molecule type" value="Genomic_DNA"/>
</dbReference>